<dbReference type="GO" id="GO:0016787">
    <property type="term" value="F:hydrolase activity"/>
    <property type="evidence" value="ECO:0007669"/>
    <property type="project" value="UniProtKB-KW"/>
</dbReference>
<evidence type="ECO:0000256" key="1">
    <source>
        <dbReference type="ARBA" id="ARBA00022741"/>
    </source>
</evidence>
<dbReference type="Proteomes" id="UP001610563">
    <property type="component" value="Unassembled WGS sequence"/>
</dbReference>
<evidence type="ECO:0000256" key="3">
    <source>
        <dbReference type="ARBA" id="ARBA00022840"/>
    </source>
</evidence>
<dbReference type="InterPro" id="IPR049730">
    <property type="entry name" value="SNF2/RAD54-like_C"/>
</dbReference>
<feature type="domain" description="Helicase C-terminal" evidence="4">
    <location>
        <begin position="161"/>
        <end position="321"/>
    </location>
</feature>
<protein>
    <submittedName>
        <fullName evidence="5">P-loop containing nucleoside triphosphate hydrolase protein</fullName>
    </submittedName>
</protein>
<dbReference type="InterPro" id="IPR001650">
    <property type="entry name" value="Helicase_C-like"/>
</dbReference>
<dbReference type="Pfam" id="PF00271">
    <property type="entry name" value="Helicase_C"/>
    <property type="match status" value="1"/>
</dbReference>
<keyword evidence="3" id="KW-0067">ATP-binding</keyword>
<dbReference type="InterPro" id="IPR050628">
    <property type="entry name" value="SNF2_RAD54_helicase_TF"/>
</dbReference>
<dbReference type="PANTHER" id="PTHR45626">
    <property type="entry name" value="TRANSCRIPTION TERMINATION FACTOR 2-RELATED"/>
    <property type="match status" value="1"/>
</dbReference>
<sequence length="321" mass="36147">MAQRDLATGDWVASEPVAPAQDWYIPTATGRSAEDIVNVWRSEDESLAVERLKRLFKYISIRRSKTILDLPRKTDLVRYLSFDSDELAAYKALEDPIATMIDENLRSDNQRANHYMKALAKINLLRRFCNFGSSLQGFEFSNSCAGSAARSEEIYERLPTGLGAPVSFAVVVFSSWTTTFDMVQSMFDASEISYVRIDGKVSQKDRASALSRFQTDPLIQVMLLSIYCGAEGLNITAASLVYLMEPQWNPNIESQALARVHRLGQTREVTTTTFIMKDSIESHVIKVQDRKKHLGDLLLSQNRGGAEVNRGRLQHLRSLVN</sequence>
<dbReference type="PANTHER" id="PTHR45626:SF22">
    <property type="entry name" value="DNA REPAIR PROTEIN RAD5"/>
    <property type="match status" value="1"/>
</dbReference>
<keyword evidence="2 5" id="KW-0378">Hydrolase</keyword>
<proteinExistence type="predicted"/>
<keyword evidence="6" id="KW-1185">Reference proteome</keyword>
<dbReference type="SUPFAM" id="SSF52540">
    <property type="entry name" value="P-loop containing nucleoside triphosphate hydrolases"/>
    <property type="match status" value="1"/>
</dbReference>
<evidence type="ECO:0000256" key="2">
    <source>
        <dbReference type="ARBA" id="ARBA00022801"/>
    </source>
</evidence>
<organism evidence="5 6">
    <name type="scientific">Aspergillus keveii</name>
    <dbReference type="NCBI Taxonomy" id="714993"/>
    <lineage>
        <taxon>Eukaryota</taxon>
        <taxon>Fungi</taxon>
        <taxon>Dikarya</taxon>
        <taxon>Ascomycota</taxon>
        <taxon>Pezizomycotina</taxon>
        <taxon>Eurotiomycetes</taxon>
        <taxon>Eurotiomycetidae</taxon>
        <taxon>Eurotiales</taxon>
        <taxon>Aspergillaceae</taxon>
        <taxon>Aspergillus</taxon>
        <taxon>Aspergillus subgen. Nidulantes</taxon>
    </lineage>
</organism>
<evidence type="ECO:0000259" key="4">
    <source>
        <dbReference type="PROSITE" id="PS51194"/>
    </source>
</evidence>
<dbReference type="Gene3D" id="3.40.50.300">
    <property type="entry name" value="P-loop containing nucleotide triphosphate hydrolases"/>
    <property type="match status" value="1"/>
</dbReference>
<dbReference type="InterPro" id="IPR027417">
    <property type="entry name" value="P-loop_NTPase"/>
</dbReference>
<keyword evidence="1" id="KW-0547">Nucleotide-binding</keyword>
<dbReference type="CDD" id="cd18793">
    <property type="entry name" value="SF2_C_SNF"/>
    <property type="match status" value="1"/>
</dbReference>
<dbReference type="SMART" id="SM00490">
    <property type="entry name" value="HELICc"/>
    <property type="match status" value="1"/>
</dbReference>
<accession>A0ABR4FZ31</accession>
<evidence type="ECO:0000313" key="6">
    <source>
        <dbReference type="Proteomes" id="UP001610563"/>
    </source>
</evidence>
<reference evidence="5 6" key="1">
    <citation type="submission" date="2024-07" db="EMBL/GenBank/DDBJ databases">
        <title>Section-level genome sequencing and comparative genomics of Aspergillus sections Usti and Cavernicolus.</title>
        <authorList>
            <consortium name="Lawrence Berkeley National Laboratory"/>
            <person name="Nybo J.L."/>
            <person name="Vesth T.C."/>
            <person name="Theobald S."/>
            <person name="Frisvad J.C."/>
            <person name="Larsen T.O."/>
            <person name="Kjaerboelling I."/>
            <person name="Rothschild-Mancinelli K."/>
            <person name="Lyhne E.K."/>
            <person name="Kogle M.E."/>
            <person name="Barry K."/>
            <person name="Clum A."/>
            <person name="Na H."/>
            <person name="Ledsgaard L."/>
            <person name="Lin J."/>
            <person name="Lipzen A."/>
            <person name="Kuo A."/>
            <person name="Riley R."/>
            <person name="Mondo S."/>
            <person name="Labutti K."/>
            <person name="Haridas S."/>
            <person name="Pangalinan J."/>
            <person name="Salamov A.A."/>
            <person name="Simmons B.A."/>
            <person name="Magnuson J.K."/>
            <person name="Chen J."/>
            <person name="Drula E."/>
            <person name="Henrissat B."/>
            <person name="Wiebenga A."/>
            <person name="Lubbers R.J."/>
            <person name="Gomes A.C."/>
            <person name="Makela M.R."/>
            <person name="Stajich J."/>
            <person name="Grigoriev I.V."/>
            <person name="Mortensen U.H."/>
            <person name="De Vries R.P."/>
            <person name="Baker S.E."/>
            <person name="Andersen M.R."/>
        </authorList>
    </citation>
    <scope>NUCLEOTIDE SEQUENCE [LARGE SCALE GENOMIC DNA]</scope>
    <source>
        <strain evidence="5 6">CBS 209.92</strain>
    </source>
</reference>
<dbReference type="EMBL" id="JBFTWV010000078">
    <property type="protein sequence ID" value="KAL2788521.1"/>
    <property type="molecule type" value="Genomic_DNA"/>
</dbReference>
<gene>
    <name evidence="5" type="ORF">BJX66DRAFT_340194</name>
</gene>
<comment type="caution">
    <text evidence="5">The sequence shown here is derived from an EMBL/GenBank/DDBJ whole genome shotgun (WGS) entry which is preliminary data.</text>
</comment>
<dbReference type="PROSITE" id="PS51194">
    <property type="entry name" value="HELICASE_CTER"/>
    <property type="match status" value="1"/>
</dbReference>
<name>A0ABR4FZ31_9EURO</name>
<evidence type="ECO:0000313" key="5">
    <source>
        <dbReference type="EMBL" id="KAL2788521.1"/>
    </source>
</evidence>